<evidence type="ECO:0000313" key="3">
    <source>
        <dbReference type="Proteomes" id="UP000584931"/>
    </source>
</evidence>
<dbReference type="InterPro" id="IPR029074">
    <property type="entry name" value="Imm49"/>
</dbReference>
<organism evidence="2 3">
    <name type="scientific">Nocardiopsis sinuspersici</name>
    <dbReference type="NCBI Taxonomy" id="501010"/>
    <lineage>
        <taxon>Bacteria</taxon>
        <taxon>Bacillati</taxon>
        <taxon>Actinomycetota</taxon>
        <taxon>Actinomycetes</taxon>
        <taxon>Streptosporangiales</taxon>
        <taxon>Nocardiopsidaceae</taxon>
        <taxon>Nocardiopsis</taxon>
    </lineage>
</organism>
<name>A0A7Y9XCH9_9ACTN</name>
<dbReference type="Pfam" id="PF15575">
    <property type="entry name" value="Imm49"/>
    <property type="match status" value="1"/>
</dbReference>
<dbReference type="Proteomes" id="UP000584931">
    <property type="component" value="Unassembled WGS sequence"/>
</dbReference>
<reference evidence="2 3" key="1">
    <citation type="submission" date="2020-07" db="EMBL/GenBank/DDBJ databases">
        <title>Sequencing the genomes of 1000 actinobacteria strains.</title>
        <authorList>
            <person name="Klenk H.-P."/>
        </authorList>
    </citation>
    <scope>NUCLEOTIDE SEQUENCE [LARGE SCALE GENOMIC DNA]</scope>
    <source>
        <strain evidence="2 3">DSM 45278</strain>
    </source>
</reference>
<proteinExistence type="predicted"/>
<accession>A0A7Y9XCH9</accession>
<comment type="caution">
    <text evidence="2">The sequence shown here is derived from an EMBL/GenBank/DDBJ whole genome shotgun (WGS) entry which is preliminary data.</text>
</comment>
<sequence length="207" mass="23224">MTYSIPRHDASVPGYTISAKDHPEERETEASDVEDYPDSIDLSLNPLDLNAKVSLAIDPDAAQLETWEDWVAAMQIYNAMFEVTTNPEGTELELMVNHKVRRTTATGPRYCTNAGNWLTAFYYAVTCREEARRRRLCEIPVELLREAGESDGAQYNPYVYHWVAALQAYVLNRPGLGEGLAAALELSDPERVEFGPAEILNKLTFPP</sequence>
<protein>
    <submittedName>
        <fullName evidence="2">Uncharacterized protein</fullName>
    </submittedName>
</protein>
<dbReference type="EMBL" id="JACCHL010000001">
    <property type="protein sequence ID" value="NYH53301.1"/>
    <property type="molecule type" value="Genomic_DNA"/>
</dbReference>
<feature type="region of interest" description="Disordered" evidence="1">
    <location>
        <begin position="12"/>
        <end position="37"/>
    </location>
</feature>
<dbReference type="AlphaFoldDB" id="A0A7Y9XCH9"/>
<evidence type="ECO:0000256" key="1">
    <source>
        <dbReference type="SAM" id="MobiDB-lite"/>
    </source>
</evidence>
<feature type="compositionally biased region" description="Basic and acidic residues" evidence="1">
    <location>
        <begin position="19"/>
        <end position="29"/>
    </location>
</feature>
<gene>
    <name evidence="2" type="ORF">HNR06_002890</name>
</gene>
<evidence type="ECO:0000313" key="2">
    <source>
        <dbReference type="EMBL" id="NYH53301.1"/>
    </source>
</evidence>